<feature type="transmembrane region" description="Helical" evidence="1">
    <location>
        <begin position="126"/>
        <end position="145"/>
    </location>
</feature>
<keyword evidence="1" id="KW-0812">Transmembrane</keyword>
<dbReference type="PANTHER" id="PTHR14969:SF13">
    <property type="entry name" value="AT30094P"/>
    <property type="match status" value="1"/>
</dbReference>
<reference evidence="4" key="1">
    <citation type="submission" date="2023-11" db="EMBL/GenBank/DDBJ databases">
        <title>Genome Sequence of Bacillus pseudomycoides stain BUPM19.</title>
        <authorList>
            <person name="Farhat A."/>
        </authorList>
    </citation>
    <scope>NUCLEOTIDE SEQUENCE [LARGE SCALE GENOMIC DNA]</scope>
    <source>
        <strain evidence="4">BUPM19</strain>
    </source>
</reference>
<feature type="transmembrane region" description="Helical" evidence="1">
    <location>
        <begin position="27"/>
        <end position="49"/>
    </location>
</feature>
<accession>A0ABU5K3Y6</accession>
<sequence>MNFSEENINLFRIINDLGKQYPYLNPAMVFIAEYMVFFLALSVVLIWFTRNKQNRMMIVCATITFVFAEIIGKIVGKFHSNNQPFAELTNVNKLIEKAVDNSFPSDHTILFFSFCVSFWLFRKGWWFLWVILASLVGISRIWVGVHYPADVLVGAIISIISSLIVYFVVPKLSLTQKLLGCYEKYEQWVLSSLTKSKREKGKRSKDY</sequence>
<gene>
    <name evidence="3" type="ORF">U2I54_26340</name>
</gene>
<feature type="transmembrane region" description="Helical" evidence="1">
    <location>
        <begin position="56"/>
        <end position="75"/>
    </location>
</feature>
<name>A0ABU5K3Y6_9BACI</name>
<dbReference type="InterPro" id="IPR033879">
    <property type="entry name" value="UPP_Pase"/>
</dbReference>
<organism evidence="3 4">
    <name type="scientific">Bacillus bingmayongensis</name>
    <dbReference type="NCBI Taxonomy" id="1150157"/>
    <lineage>
        <taxon>Bacteria</taxon>
        <taxon>Bacillati</taxon>
        <taxon>Bacillota</taxon>
        <taxon>Bacilli</taxon>
        <taxon>Bacillales</taxon>
        <taxon>Bacillaceae</taxon>
        <taxon>Bacillus</taxon>
    </lineage>
</organism>
<dbReference type="InterPro" id="IPR036938">
    <property type="entry name" value="PAP2/HPO_sf"/>
</dbReference>
<dbReference type="InterPro" id="IPR000326">
    <property type="entry name" value="PAP2/HPO"/>
</dbReference>
<keyword evidence="1" id="KW-0472">Membrane</keyword>
<keyword evidence="4" id="KW-1185">Reference proteome</keyword>
<dbReference type="RefSeq" id="WP_374219653.1">
    <property type="nucleotide sequence ID" value="NZ_JAXOVW010000156.1"/>
</dbReference>
<dbReference type="SMART" id="SM00014">
    <property type="entry name" value="acidPPc"/>
    <property type="match status" value="1"/>
</dbReference>
<evidence type="ECO:0000259" key="2">
    <source>
        <dbReference type="SMART" id="SM00014"/>
    </source>
</evidence>
<evidence type="ECO:0000313" key="4">
    <source>
        <dbReference type="Proteomes" id="UP001291930"/>
    </source>
</evidence>
<dbReference type="PANTHER" id="PTHR14969">
    <property type="entry name" value="SPHINGOSINE-1-PHOSPHATE PHOSPHOHYDROLASE"/>
    <property type="match status" value="1"/>
</dbReference>
<dbReference type="SUPFAM" id="SSF48317">
    <property type="entry name" value="Acid phosphatase/Vanadium-dependent haloperoxidase"/>
    <property type="match status" value="1"/>
</dbReference>
<dbReference type="Proteomes" id="UP001291930">
    <property type="component" value="Unassembled WGS sequence"/>
</dbReference>
<evidence type="ECO:0000313" key="3">
    <source>
        <dbReference type="EMBL" id="MDZ5610442.1"/>
    </source>
</evidence>
<dbReference type="EMBL" id="JAXOVW010000156">
    <property type="protein sequence ID" value="MDZ5610442.1"/>
    <property type="molecule type" value="Genomic_DNA"/>
</dbReference>
<evidence type="ECO:0000256" key="1">
    <source>
        <dbReference type="SAM" id="Phobius"/>
    </source>
</evidence>
<dbReference type="CDD" id="cd03385">
    <property type="entry name" value="PAP2_BcrC_like"/>
    <property type="match status" value="1"/>
</dbReference>
<dbReference type="Gene3D" id="1.20.144.10">
    <property type="entry name" value="Phosphatidic acid phosphatase type 2/haloperoxidase"/>
    <property type="match status" value="1"/>
</dbReference>
<keyword evidence="1" id="KW-1133">Transmembrane helix</keyword>
<proteinExistence type="predicted"/>
<feature type="transmembrane region" description="Helical" evidence="1">
    <location>
        <begin position="151"/>
        <end position="169"/>
    </location>
</feature>
<feature type="domain" description="Phosphatidic acid phosphatase type 2/haloperoxidase" evidence="2">
    <location>
        <begin position="58"/>
        <end position="166"/>
    </location>
</feature>
<dbReference type="Pfam" id="PF01569">
    <property type="entry name" value="PAP2"/>
    <property type="match status" value="1"/>
</dbReference>
<comment type="caution">
    <text evidence="3">The sequence shown here is derived from an EMBL/GenBank/DDBJ whole genome shotgun (WGS) entry which is preliminary data.</text>
</comment>
<protein>
    <submittedName>
        <fullName evidence="3">Undecaprenyl-diphosphatase</fullName>
    </submittedName>
</protein>